<dbReference type="Pfam" id="PF01795">
    <property type="entry name" value="Methyltransf_5"/>
    <property type="match status" value="1"/>
</dbReference>
<feature type="binding site" evidence="6">
    <location>
        <position position="80"/>
    </location>
    <ligand>
        <name>S-adenosyl-L-methionine</name>
        <dbReference type="ChEBI" id="CHEBI:59789"/>
    </ligand>
</feature>
<organism evidence="8 9">
    <name type="scientific">Candidatus Buchananbacteria bacterium RIFCSPHIGHO2_01_FULL_47_11b</name>
    <dbReference type="NCBI Taxonomy" id="1797537"/>
    <lineage>
        <taxon>Bacteria</taxon>
        <taxon>Candidatus Buchananiibacteriota</taxon>
    </lineage>
</organism>
<dbReference type="EMBL" id="MHIG01000011">
    <property type="protein sequence ID" value="OGY47628.1"/>
    <property type="molecule type" value="Genomic_DNA"/>
</dbReference>
<dbReference type="InterPro" id="IPR002903">
    <property type="entry name" value="RsmH"/>
</dbReference>
<comment type="catalytic activity">
    <reaction evidence="6">
        <text>cytidine(1402) in 16S rRNA + S-adenosyl-L-methionine = N(4)-methylcytidine(1402) in 16S rRNA + S-adenosyl-L-homocysteine + H(+)</text>
        <dbReference type="Rhea" id="RHEA:42928"/>
        <dbReference type="Rhea" id="RHEA-COMP:10286"/>
        <dbReference type="Rhea" id="RHEA-COMP:10287"/>
        <dbReference type="ChEBI" id="CHEBI:15378"/>
        <dbReference type="ChEBI" id="CHEBI:57856"/>
        <dbReference type="ChEBI" id="CHEBI:59789"/>
        <dbReference type="ChEBI" id="CHEBI:74506"/>
        <dbReference type="ChEBI" id="CHEBI:82748"/>
        <dbReference type="EC" id="2.1.1.199"/>
    </reaction>
</comment>
<dbReference type="Gene3D" id="1.10.150.170">
    <property type="entry name" value="Putative methyltransferase TM0872, insert domain"/>
    <property type="match status" value="1"/>
</dbReference>
<keyword evidence="2 6" id="KW-0698">rRNA processing</keyword>
<keyword evidence="5 6" id="KW-0949">S-adenosyl-L-methionine</keyword>
<dbReference type="Gene3D" id="3.40.50.150">
    <property type="entry name" value="Vaccinia Virus protein VP39"/>
    <property type="match status" value="1"/>
</dbReference>
<protein>
    <recommendedName>
        <fullName evidence="6">Ribosomal RNA small subunit methyltransferase H</fullName>
        <ecNumber evidence="6">2.1.1.199</ecNumber>
    </recommendedName>
    <alternativeName>
        <fullName evidence="6">16S rRNA m(4)C1402 methyltransferase</fullName>
    </alternativeName>
    <alternativeName>
        <fullName evidence="6">rRNA (cytosine-N(4)-)-methyltransferase RsmH</fullName>
    </alternativeName>
</protein>
<dbReference type="InterPro" id="IPR029063">
    <property type="entry name" value="SAM-dependent_MTases_sf"/>
</dbReference>
<evidence type="ECO:0000256" key="6">
    <source>
        <dbReference type="HAMAP-Rule" id="MF_01007"/>
    </source>
</evidence>
<comment type="function">
    <text evidence="6">Specifically methylates the N4 position of cytidine in position 1402 (C1402) of 16S rRNA.</text>
</comment>
<feature type="binding site" evidence="6">
    <location>
        <position position="101"/>
    </location>
    <ligand>
        <name>S-adenosyl-L-methionine</name>
        <dbReference type="ChEBI" id="CHEBI:59789"/>
    </ligand>
</feature>
<evidence type="ECO:0000313" key="8">
    <source>
        <dbReference type="EMBL" id="OGY47628.1"/>
    </source>
</evidence>
<feature type="binding site" evidence="6">
    <location>
        <position position="108"/>
    </location>
    <ligand>
        <name>S-adenosyl-L-methionine</name>
        <dbReference type="ChEBI" id="CHEBI:59789"/>
    </ligand>
</feature>
<dbReference type="PANTHER" id="PTHR11265">
    <property type="entry name" value="S-ADENOSYL-METHYLTRANSFERASE MRAW"/>
    <property type="match status" value="1"/>
</dbReference>
<dbReference type="HAMAP" id="MF_01007">
    <property type="entry name" value="16SrRNA_methyltr_H"/>
    <property type="match status" value="1"/>
</dbReference>
<dbReference type="GO" id="GO:0071424">
    <property type="term" value="F:rRNA (cytosine-N4-)-methyltransferase activity"/>
    <property type="evidence" value="ECO:0007669"/>
    <property type="project" value="UniProtKB-UniRule"/>
</dbReference>
<name>A0A1G1Y5P5_9BACT</name>
<comment type="subcellular location">
    <subcellularLocation>
        <location evidence="6">Cytoplasm</location>
    </subcellularLocation>
</comment>
<dbReference type="EC" id="2.1.1.199" evidence="6"/>
<feature type="region of interest" description="Disordered" evidence="7">
    <location>
        <begin position="264"/>
        <end position="312"/>
    </location>
</feature>
<dbReference type="PIRSF" id="PIRSF004486">
    <property type="entry name" value="MraW"/>
    <property type="match status" value="1"/>
</dbReference>
<dbReference type="SUPFAM" id="SSF53335">
    <property type="entry name" value="S-adenosyl-L-methionine-dependent methyltransferases"/>
    <property type="match status" value="1"/>
</dbReference>
<keyword evidence="3 6" id="KW-0489">Methyltransferase</keyword>
<evidence type="ECO:0000256" key="4">
    <source>
        <dbReference type="ARBA" id="ARBA00022679"/>
    </source>
</evidence>
<keyword evidence="4 6" id="KW-0808">Transferase</keyword>
<dbReference type="AlphaFoldDB" id="A0A1G1Y5P5"/>
<dbReference type="NCBIfam" id="TIGR00006">
    <property type="entry name" value="16S rRNA (cytosine(1402)-N(4))-methyltransferase RsmH"/>
    <property type="match status" value="1"/>
</dbReference>
<sequence>MRSVHQPVLLTEVLHYLNPKRNQQFIDATFGGGGHTAALLERIAPGGRVLGIDLDPLADVFANQFTAGQKKRLVLVEGNFKNIKRIAYDHNFTEVDGILLDLGLSSNQLQDRARGFSFLADAPLKMRFGNDGKLTAADIVNEWSEQELTDLFTAYGEERLAKNIAKRIVATRVSEPLTTTEQLVAIVAGVYAKRFRGHSKVNPATKVFQALRIAVNDELGNLAAAVPDAFELLKLGGRIAVISYHSLEDRIVKNVFREAAQAYRPAPETPSGRTAKRPTIKLVTKKPIVPTEAEQLQNPRSRSAKLRVAEKN</sequence>
<evidence type="ECO:0000256" key="3">
    <source>
        <dbReference type="ARBA" id="ARBA00022603"/>
    </source>
</evidence>
<keyword evidence="6" id="KW-0963">Cytoplasm</keyword>
<evidence type="ECO:0000256" key="2">
    <source>
        <dbReference type="ARBA" id="ARBA00022552"/>
    </source>
</evidence>
<reference evidence="8 9" key="1">
    <citation type="journal article" date="2016" name="Nat. Commun.">
        <title>Thousands of microbial genomes shed light on interconnected biogeochemical processes in an aquifer system.</title>
        <authorList>
            <person name="Anantharaman K."/>
            <person name="Brown C.T."/>
            <person name="Hug L.A."/>
            <person name="Sharon I."/>
            <person name="Castelle C.J."/>
            <person name="Probst A.J."/>
            <person name="Thomas B.C."/>
            <person name="Singh A."/>
            <person name="Wilkins M.J."/>
            <person name="Karaoz U."/>
            <person name="Brodie E.L."/>
            <person name="Williams K.H."/>
            <person name="Hubbard S.S."/>
            <person name="Banfield J.F."/>
        </authorList>
    </citation>
    <scope>NUCLEOTIDE SEQUENCE [LARGE SCALE GENOMIC DNA]</scope>
</reference>
<feature type="binding site" evidence="6">
    <location>
        <position position="53"/>
    </location>
    <ligand>
        <name>S-adenosyl-L-methionine</name>
        <dbReference type="ChEBI" id="CHEBI:59789"/>
    </ligand>
</feature>
<evidence type="ECO:0000313" key="9">
    <source>
        <dbReference type="Proteomes" id="UP000178385"/>
    </source>
</evidence>
<evidence type="ECO:0000256" key="5">
    <source>
        <dbReference type="ARBA" id="ARBA00022691"/>
    </source>
</evidence>
<dbReference type="GO" id="GO:0070475">
    <property type="term" value="P:rRNA base methylation"/>
    <property type="evidence" value="ECO:0007669"/>
    <property type="project" value="UniProtKB-UniRule"/>
</dbReference>
<dbReference type="PANTHER" id="PTHR11265:SF0">
    <property type="entry name" value="12S RRNA N4-METHYLCYTIDINE METHYLTRANSFERASE"/>
    <property type="match status" value="1"/>
</dbReference>
<dbReference type="Proteomes" id="UP000178385">
    <property type="component" value="Unassembled WGS sequence"/>
</dbReference>
<evidence type="ECO:0000256" key="7">
    <source>
        <dbReference type="SAM" id="MobiDB-lite"/>
    </source>
</evidence>
<accession>A0A1G1Y5P5</accession>
<dbReference type="GO" id="GO:0005737">
    <property type="term" value="C:cytoplasm"/>
    <property type="evidence" value="ECO:0007669"/>
    <property type="project" value="UniProtKB-SubCell"/>
</dbReference>
<dbReference type="SUPFAM" id="SSF81799">
    <property type="entry name" value="Putative methyltransferase TM0872, insert domain"/>
    <property type="match status" value="1"/>
</dbReference>
<dbReference type="InterPro" id="IPR023397">
    <property type="entry name" value="SAM-dep_MeTrfase_MraW_recog"/>
</dbReference>
<comment type="similarity">
    <text evidence="1 6">Belongs to the methyltransferase superfamily. RsmH family.</text>
</comment>
<comment type="caution">
    <text evidence="8">The sequence shown here is derived from an EMBL/GenBank/DDBJ whole genome shotgun (WGS) entry which is preliminary data.</text>
</comment>
<proteinExistence type="inferred from homology"/>
<feature type="binding site" evidence="6">
    <location>
        <begin position="33"/>
        <end position="35"/>
    </location>
    <ligand>
        <name>S-adenosyl-L-methionine</name>
        <dbReference type="ChEBI" id="CHEBI:59789"/>
    </ligand>
</feature>
<gene>
    <name evidence="6" type="primary">rsmH</name>
    <name evidence="8" type="ORF">A2840_01250</name>
</gene>
<evidence type="ECO:0000256" key="1">
    <source>
        <dbReference type="ARBA" id="ARBA00010396"/>
    </source>
</evidence>